<keyword evidence="5" id="KW-0539">Nucleus</keyword>
<dbReference type="InterPro" id="IPR035425">
    <property type="entry name" value="CENP-T/H4_C"/>
</dbReference>
<feature type="region of interest" description="Disordered" evidence="6">
    <location>
        <begin position="1"/>
        <end position="54"/>
    </location>
</feature>
<evidence type="ECO:0000313" key="8">
    <source>
        <dbReference type="EMBL" id="KAF7512349.1"/>
    </source>
</evidence>
<evidence type="ECO:0000313" key="9">
    <source>
        <dbReference type="Proteomes" id="UP000606974"/>
    </source>
</evidence>
<dbReference type="PANTHER" id="PTHR46904:SF1">
    <property type="entry name" value="CENTROMERE PROTEIN T"/>
    <property type="match status" value="1"/>
</dbReference>
<dbReference type="Gene3D" id="1.10.20.10">
    <property type="entry name" value="Histone, subunit A"/>
    <property type="match status" value="1"/>
</dbReference>
<dbReference type="OrthoDB" id="10071681at2759"/>
<dbReference type="GO" id="GO:0000278">
    <property type="term" value="P:mitotic cell cycle"/>
    <property type="evidence" value="ECO:0007669"/>
    <property type="project" value="TreeGrafter"/>
</dbReference>
<keyword evidence="4" id="KW-0158">Chromosome</keyword>
<dbReference type="Proteomes" id="UP000606974">
    <property type="component" value="Unassembled WGS sequence"/>
</dbReference>
<dbReference type="GO" id="GO:0005634">
    <property type="term" value="C:nucleus"/>
    <property type="evidence" value="ECO:0007669"/>
    <property type="project" value="UniProtKB-SubCell"/>
</dbReference>
<dbReference type="InterPro" id="IPR009072">
    <property type="entry name" value="Histone-fold"/>
</dbReference>
<accession>A0A8H7E6L3</accession>
<dbReference type="PANTHER" id="PTHR46904">
    <property type="entry name" value="CENTROMERE PROTEIN T"/>
    <property type="match status" value="1"/>
</dbReference>
<evidence type="ECO:0000256" key="6">
    <source>
        <dbReference type="SAM" id="MobiDB-lite"/>
    </source>
</evidence>
<dbReference type="GO" id="GO:0003677">
    <property type="term" value="F:DNA binding"/>
    <property type="evidence" value="ECO:0007669"/>
    <property type="project" value="InterPro"/>
</dbReference>
<comment type="subcellular location">
    <subcellularLocation>
        <location evidence="2">Chromosome</location>
    </subcellularLocation>
    <subcellularLocation>
        <location evidence="1">Nucleus</location>
    </subcellularLocation>
</comment>
<dbReference type="GO" id="GO:0046982">
    <property type="term" value="F:protein heterodimerization activity"/>
    <property type="evidence" value="ECO:0007669"/>
    <property type="project" value="InterPro"/>
</dbReference>
<gene>
    <name evidence="8" type="ORF">GJ744_001917</name>
</gene>
<reference evidence="8" key="1">
    <citation type="submission" date="2020-02" db="EMBL/GenBank/DDBJ databases">
        <authorList>
            <person name="Palmer J.M."/>
        </authorList>
    </citation>
    <scope>NUCLEOTIDE SEQUENCE</scope>
    <source>
        <strain evidence="8">EPUS1.4</strain>
        <tissue evidence="8">Thallus</tissue>
    </source>
</reference>
<dbReference type="EMBL" id="JAACFV010000013">
    <property type="protein sequence ID" value="KAF7512349.1"/>
    <property type="molecule type" value="Genomic_DNA"/>
</dbReference>
<evidence type="ECO:0000256" key="1">
    <source>
        <dbReference type="ARBA" id="ARBA00004123"/>
    </source>
</evidence>
<sequence length="476" mass="53715">MSTKKKQPLRPLPQLPATPRWAPSTPHALRALQQRSGGRRKSANVNRPDSARHILRQLARITAAQTNRRTSTPIVKPSTPLEKENVYSPFISHDDEDLENEQGLERPDFTLPIEEVDEGEDVGIAPTQHELPGGEDYTFKSIDFAAQQPRAPTSIRSERTRRSSRFSILPFPEEEDGEGDLTAQSIEYGRRAVSEGPAWDRYPRNSFGSIRMSEFGLEGSRSGKEPETEKSFMLDEHHADMHADAGEDIELEDNETENLQRLRRSISEPVDDGLFVADPGFLDDDNTFRLDFDQDEPRSDSFIPVVEPECGEASKSMAETGPADSSRQFPHPTPQHYSPETTRQLTEIEAAAPTRAPRRKKLKLTRKGNTVPALPSSLIKRVAIDSMTRIGKKKPVISREILTALEQASEWFFEQVGMDLEAYSNHAKRRKRIDDTDVMTLMRRQRMIGRGQSLAQLAEELLPDEVFLDLDLPDEA</sequence>
<dbReference type="CDD" id="cd22920">
    <property type="entry name" value="HFD_CENP-T"/>
    <property type="match status" value="1"/>
</dbReference>
<proteinExistence type="inferred from homology"/>
<evidence type="ECO:0000256" key="5">
    <source>
        <dbReference type="ARBA" id="ARBA00023242"/>
    </source>
</evidence>
<keyword evidence="9" id="KW-1185">Reference proteome</keyword>
<dbReference type="InterPro" id="IPR028255">
    <property type="entry name" value="CENP-T"/>
</dbReference>
<evidence type="ECO:0000256" key="2">
    <source>
        <dbReference type="ARBA" id="ARBA00004286"/>
    </source>
</evidence>
<comment type="caution">
    <text evidence="8">The sequence shown here is derived from an EMBL/GenBank/DDBJ whole genome shotgun (WGS) entry which is preliminary data.</text>
</comment>
<protein>
    <recommendedName>
        <fullName evidence="7">CENP-T/Histone H4 histone fold domain-containing protein</fullName>
    </recommendedName>
</protein>
<dbReference type="GO" id="GO:0051382">
    <property type="term" value="P:kinetochore assembly"/>
    <property type="evidence" value="ECO:0007669"/>
    <property type="project" value="InterPro"/>
</dbReference>
<feature type="domain" description="CENP-T/Histone H4 histone fold" evidence="7">
    <location>
        <begin position="368"/>
        <end position="472"/>
    </location>
</feature>
<name>A0A8H7E6L3_9EURO</name>
<dbReference type="Pfam" id="PF15511">
    <property type="entry name" value="CENP-T_C"/>
    <property type="match status" value="1"/>
</dbReference>
<dbReference type="GO" id="GO:0007059">
    <property type="term" value="P:chromosome segregation"/>
    <property type="evidence" value="ECO:0007669"/>
    <property type="project" value="TreeGrafter"/>
</dbReference>
<dbReference type="SUPFAM" id="SSF47113">
    <property type="entry name" value="Histone-fold"/>
    <property type="match status" value="1"/>
</dbReference>
<dbReference type="AlphaFoldDB" id="A0A8H7E6L3"/>
<feature type="region of interest" description="Disordered" evidence="6">
    <location>
        <begin position="311"/>
        <end position="342"/>
    </location>
</feature>
<evidence type="ECO:0000256" key="3">
    <source>
        <dbReference type="ARBA" id="ARBA00010137"/>
    </source>
</evidence>
<comment type="similarity">
    <text evidence="3">Belongs to the CENP-T/CNN1 family.</text>
</comment>
<evidence type="ECO:0000256" key="4">
    <source>
        <dbReference type="ARBA" id="ARBA00022454"/>
    </source>
</evidence>
<evidence type="ECO:0000259" key="7">
    <source>
        <dbReference type="Pfam" id="PF15511"/>
    </source>
</evidence>
<organism evidence="8 9">
    <name type="scientific">Endocarpon pusillum</name>
    <dbReference type="NCBI Taxonomy" id="364733"/>
    <lineage>
        <taxon>Eukaryota</taxon>
        <taxon>Fungi</taxon>
        <taxon>Dikarya</taxon>
        <taxon>Ascomycota</taxon>
        <taxon>Pezizomycotina</taxon>
        <taxon>Eurotiomycetes</taxon>
        <taxon>Chaetothyriomycetidae</taxon>
        <taxon>Verrucariales</taxon>
        <taxon>Verrucariaceae</taxon>
        <taxon>Endocarpon</taxon>
    </lineage>
</organism>
<dbReference type="GO" id="GO:0000776">
    <property type="term" value="C:kinetochore"/>
    <property type="evidence" value="ECO:0007669"/>
    <property type="project" value="InterPro"/>
</dbReference>